<dbReference type="AlphaFoldDB" id="K6AIT3"/>
<dbReference type="InterPro" id="IPR002469">
    <property type="entry name" value="Peptidase_S9B_N"/>
</dbReference>
<dbReference type="InterPro" id="IPR050278">
    <property type="entry name" value="Serine_Prot_S9B/DPPIV"/>
</dbReference>
<dbReference type="Gene3D" id="3.40.50.1820">
    <property type="entry name" value="alpha/beta hydrolase"/>
    <property type="match status" value="1"/>
</dbReference>
<evidence type="ECO:0000313" key="4">
    <source>
        <dbReference type="EMBL" id="EKN15643.1"/>
    </source>
</evidence>
<dbReference type="Proteomes" id="UP000001218">
    <property type="component" value="Unassembled WGS sequence"/>
</dbReference>
<dbReference type="SUPFAM" id="SSF53474">
    <property type="entry name" value="alpha/beta-Hydrolases"/>
    <property type="match status" value="1"/>
</dbReference>
<dbReference type="OrthoDB" id="9812921at2"/>
<feature type="chain" id="PRO_5003893768" description="Peptidase S9 prolyl oligopeptidase catalytic domain-containing protein" evidence="1">
    <location>
        <begin position="22"/>
        <end position="712"/>
    </location>
</feature>
<accession>K6AIT3</accession>
<feature type="domain" description="Peptidase S9 prolyl oligopeptidase catalytic" evidence="2">
    <location>
        <begin position="516"/>
        <end position="702"/>
    </location>
</feature>
<keyword evidence="1" id="KW-0732">Signal</keyword>
<feature type="signal peptide" evidence="1">
    <location>
        <begin position="1"/>
        <end position="21"/>
    </location>
</feature>
<proteinExistence type="predicted"/>
<evidence type="ECO:0000259" key="3">
    <source>
        <dbReference type="Pfam" id="PF00930"/>
    </source>
</evidence>
<evidence type="ECO:0008006" key="6">
    <source>
        <dbReference type="Google" id="ProtNLM"/>
    </source>
</evidence>
<dbReference type="PATRIC" id="fig|999419.3.peg.150"/>
<dbReference type="EMBL" id="AGZP01000003">
    <property type="protein sequence ID" value="EKN15643.1"/>
    <property type="molecule type" value="Genomic_DNA"/>
</dbReference>
<dbReference type="Gene3D" id="2.140.10.30">
    <property type="entry name" value="Dipeptidylpeptidase IV, N-terminal domain"/>
    <property type="match status" value="1"/>
</dbReference>
<evidence type="ECO:0000256" key="1">
    <source>
        <dbReference type="SAM" id="SignalP"/>
    </source>
</evidence>
<comment type="caution">
    <text evidence="4">The sequence shown here is derived from an EMBL/GenBank/DDBJ whole genome shotgun (WGS) entry which is preliminary data.</text>
</comment>
<dbReference type="RefSeq" id="WP_008154094.1">
    <property type="nucleotide sequence ID" value="NZ_JH976465.1"/>
</dbReference>
<sequence>MKQTTLFIFCLLAMVFGVESAASQVTRADYERADTILKCSNRVYSPAIHPEWIDSSHYFWYKNHEKEGDFYYLVNAESGKKQRAADKKGLAVFFSKKQKGLAESLLKEEEKKPDRWYRHGEAPVPVVSPDKKWEAYVKDNNLYISPVRDEKEKDKPKEEIALTMDGTINLRYDAWSIIWSPDSRKLATVKVRDVQERRIPLIESSPSSQKQPILQWRDYAKPGDVLPVYLPVLFDVEARRQVALDVAPYENQYYLNLTGWRKDSRAFTFEFNQRGHQRYVIGEVNAADGSIRHLVDEQTKTFIYYYNNYRYDLDDGKELLWISERDGWRHLYLIDGTSGQVKRQVTKGEWVLRQVDYVDETNRIVYFTASGFNKGEDPYNLHYCRINLDGTGFTDMTPENGNHRVTFSADRSYFTDVYSRPDLPPVSQLKRTSDASVVAGLQRCDVSVLQAEGWQMPEVFCAKGRDGQTDIWGNIYRPMHFDASKSYPVVEFIYAGPHDSHVDKDFKPAHHLVSKLVELGFIVVSIDGMGTSNRSKAFHDVCWKNLKDAGFPDRIAWMKAAGAKYKYMDLNRVGIYGWSAGGQNAMAALLFHNDFYKVAVALCGCHDNRMDKIWWNEQWMGYPIDASYSTSSNVDNAYRLKGKLLLINGELDDNVDPASTLQVVSALMKANKNFEQLYLPGKTHSLGGPFEMHKMHDFFVKNLLGQEPPEWE</sequence>
<dbReference type="Pfam" id="PF00326">
    <property type="entry name" value="Peptidase_S9"/>
    <property type="match status" value="1"/>
</dbReference>
<dbReference type="Pfam" id="PF00930">
    <property type="entry name" value="DPPIV_N"/>
    <property type="match status" value="1"/>
</dbReference>
<organism evidence="4 5">
    <name type="scientific">Parabacteroides johnsonii CL02T12C29</name>
    <dbReference type="NCBI Taxonomy" id="999419"/>
    <lineage>
        <taxon>Bacteria</taxon>
        <taxon>Pseudomonadati</taxon>
        <taxon>Bacteroidota</taxon>
        <taxon>Bacteroidia</taxon>
        <taxon>Bacteroidales</taxon>
        <taxon>Tannerellaceae</taxon>
        <taxon>Parabacteroides</taxon>
    </lineage>
</organism>
<dbReference type="GO" id="GO:0006508">
    <property type="term" value="P:proteolysis"/>
    <property type="evidence" value="ECO:0007669"/>
    <property type="project" value="InterPro"/>
</dbReference>
<dbReference type="PANTHER" id="PTHR11731">
    <property type="entry name" value="PROTEASE FAMILY S9B,C DIPEPTIDYL-PEPTIDASE IV-RELATED"/>
    <property type="match status" value="1"/>
</dbReference>
<evidence type="ECO:0000313" key="5">
    <source>
        <dbReference type="Proteomes" id="UP000001218"/>
    </source>
</evidence>
<feature type="domain" description="Dipeptidylpeptidase IV N-terminal" evidence="3">
    <location>
        <begin position="116"/>
        <end position="425"/>
    </location>
</feature>
<dbReference type="eggNOG" id="COG1506">
    <property type="taxonomic scope" value="Bacteria"/>
</dbReference>
<reference evidence="4 5" key="1">
    <citation type="submission" date="2012-02" db="EMBL/GenBank/DDBJ databases">
        <title>The Genome Sequence of Parabacteroides johnsonii CL02T12C29.</title>
        <authorList>
            <consortium name="The Broad Institute Genome Sequencing Platform"/>
            <person name="Earl A."/>
            <person name="Ward D."/>
            <person name="Feldgarden M."/>
            <person name="Gevers D."/>
            <person name="Zitomersky N.L."/>
            <person name="Coyne M.J."/>
            <person name="Comstock L.E."/>
            <person name="Young S.K."/>
            <person name="Zeng Q."/>
            <person name="Gargeya S."/>
            <person name="Fitzgerald M."/>
            <person name="Haas B."/>
            <person name="Abouelleil A."/>
            <person name="Alvarado L."/>
            <person name="Arachchi H.M."/>
            <person name="Berlin A."/>
            <person name="Chapman S.B."/>
            <person name="Gearin G."/>
            <person name="Goldberg J."/>
            <person name="Griggs A."/>
            <person name="Gujja S."/>
            <person name="Hansen M."/>
            <person name="Heiman D."/>
            <person name="Howarth C."/>
            <person name="Larimer J."/>
            <person name="Lui A."/>
            <person name="MacDonald P.J.P."/>
            <person name="McCowen C."/>
            <person name="Montmayeur A."/>
            <person name="Murphy C."/>
            <person name="Neiman D."/>
            <person name="Pearson M."/>
            <person name="Priest M."/>
            <person name="Roberts A."/>
            <person name="Saif S."/>
            <person name="Shea T."/>
            <person name="Sisk P."/>
            <person name="Stolte C."/>
            <person name="Sykes S."/>
            <person name="Wortman J."/>
            <person name="Nusbaum C."/>
            <person name="Birren B."/>
        </authorList>
    </citation>
    <scope>NUCLEOTIDE SEQUENCE [LARGE SCALE GENOMIC DNA]</scope>
    <source>
        <strain evidence="4 5">CL02T12C29</strain>
    </source>
</reference>
<dbReference type="GO" id="GO:0008236">
    <property type="term" value="F:serine-type peptidase activity"/>
    <property type="evidence" value="ECO:0007669"/>
    <property type="project" value="InterPro"/>
</dbReference>
<dbReference type="SUPFAM" id="SSF82171">
    <property type="entry name" value="DPP6 N-terminal domain-like"/>
    <property type="match status" value="1"/>
</dbReference>
<evidence type="ECO:0000259" key="2">
    <source>
        <dbReference type="Pfam" id="PF00326"/>
    </source>
</evidence>
<protein>
    <recommendedName>
        <fullName evidence="6">Peptidase S9 prolyl oligopeptidase catalytic domain-containing protein</fullName>
    </recommendedName>
</protein>
<dbReference type="HOGENOM" id="CLU_006105_3_1_10"/>
<gene>
    <name evidence="4" type="ORF">HMPREF1077_00150</name>
</gene>
<dbReference type="PANTHER" id="PTHR11731:SF118">
    <property type="entry name" value="BLR1971 PROTEIN"/>
    <property type="match status" value="1"/>
</dbReference>
<dbReference type="InterPro" id="IPR001375">
    <property type="entry name" value="Peptidase_S9_cat"/>
</dbReference>
<name>K6AIT3_9BACT</name>
<dbReference type="InterPro" id="IPR029058">
    <property type="entry name" value="AB_hydrolase_fold"/>
</dbReference>